<dbReference type="AlphaFoldDB" id="A0A9P7F5X4"/>
<evidence type="ECO:0000313" key="1">
    <source>
        <dbReference type="EMBL" id="KAG2108227.1"/>
    </source>
</evidence>
<dbReference type="GeneID" id="64692845"/>
<gene>
    <name evidence="1" type="ORF">F5147DRAFT_560963</name>
</gene>
<feature type="non-terminal residue" evidence="1">
    <location>
        <position position="61"/>
    </location>
</feature>
<comment type="caution">
    <text evidence="1">The sequence shown here is derived from an EMBL/GenBank/DDBJ whole genome shotgun (WGS) entry which is preliminary data.</text>
</comment>
<dbReference type="OrthoDB" id="3044497at2759"/>
<dbReference type="EMBL" id="JABBWM010000028">
    <property type="protein sequence ID" value="KAG2108227.1"/>
    <property type="molecule type" value="Genomic_DNA"/>
</dbReference>
<protein>
    <submittedName>
        <fullName evidence="1">Uncharacterized protein</fullName>
    </submittedName>
</protein>
<evidence type="ECO:0000313" key="2">
    <source>
        <dbReference type="Proteomes" id="UP000823399"/>
    </source>
</evidence>
<organism evidence="1 2">
    <name type="scientific">Suillus discolor</name>
    <dbReference type="NCBI Taxonomy" id="1912936"/>
    <lineage>
        <taxon>Eukaryota</taxon>
        <taxon>Fungi</taxon>
        <taxon>Dikarya</taxon>
        <taxon>Basidiomycota</taxon>
        <taxon>Agaricomycotina</taxon>
        <taxon>Agaricomycetes</taxon>
        <taxon>Agaricomycetidae</taxon>
        <taxon>Boletales</taxon>
        <taxon>Suillineae</taxon>
        <taxon>Suillaceae</taxon>
        <taxon>Suillus</taxon>
    </lineage>
</organism>
<keyword evidence="2" id="KW-1185">Reference proteome</keyword>
<sequence length="61" mass="7132">EYIHHLLLTCSDYILQHNNLRMSLGTKAYNVKHILNVASYLKSLFKYIANTRRFTSVFGDV</sequence>
<dbReference type="RefSeq" id="XP_041292746.1">
    <property type="nucleotide sequence ID" value="XM_041430586.1"/>
</dbReference>
<feature type="non-terminal residue" evidence="1">
    <location>
        <position position="1"/>
    </location>
</feature>
<name>A0A9P7F5X4_9AGAM</name>
<reference evidence="1" key="1">
    <citation type="journal article" date="2020" name="New Phytol.">
        <title>Comparative genomics reveals dynamic genome evolution in host specialist ectomycorrhizal fungi.</title>
        <authorList>
            <person name="Lofgren L.A."/>
            <person name="Nguyen N.H."/>
            <person name="Vilgalys R."/>
            <person name="Ruytinx J."/>
            <person name="Liao H.L."/>
            <person name="Branco S."/>
            <person name="Kuo A."/>
            <person name="LaButti K."/>
            <person name="Lipzen A."/>
            <person name="Andreopoulos W."/>
            <person name="Pangilinan J."/>
            <person name="Riley R."/>
            <person name="Hundley H."/>
            <person name="Na H."/>
            <person name="Barry K."/>
            <person name="Grigoriev I.V."/>
            <person name="Stajich J.E."/>
            <person name="Kennedy P.G."/>
        </authorList>
    </citation>
    <scope>NUCLEOTIDE SEQUENCE</scope>
    <source>
        <strain evidence="1">FC423</strain>
    </source>
</reference>
<accession>A0A9P7F5X4</accession>
<dbReference type="Proteomes" id="UP000823399">
    <property type="component" value="Unassembled WGS sequence"/>
</dbReference>
<proteinExistence type="predicted"/>